<evidence type="ECO:0000313" key="2">
    <source>
        <dbReference type="EMBL" id="GAU43344.1"/>
    </source>
</evidence>
<accession>A0A2Z6NFI0</accession>
<dbReference type="AlphaFoldDB" id="A0A2Z6NFI0"/>
<dbReference type="EMBL" id="DF973967">
    <property type="protein sequence ID" value="GAU43344.1"/>
    <property type="molecule type" value="Genomic_DNA"/>
</dbReference>
<protein>
    <recommendedName>
        <fullName evidence="1">Reverse transcriptase zinc-binding domain-containing protein</fullName>
    </recommendedName>
</protein>
<name>A0A2Z6NFI0_TRISU</name>
<dbReference type="OrthoDB" id="1436613at2759"/>
<dbReference type="InterPro" id="IPR026960">
    <property type="entry name" value="RVT-Znf"/>
</dbReference>
<gene>
    <name evidence="2" type="ORF">TSUD_282990</name>
</gene>
<proteinExistence type="predicted"/>
<dbReference type="Pfam" id="PF13966">
    <property type="entry name" value="zf-RVT"/>
    <property type="match status" value="1"/>
</dbReference>
<sequence>MDTEGCWNWQLMREWMPSNIQYKIASILPPNGDNGSDEQASVGSNNNEYSVAIMYENICAFDQQNINPMWSKIWRLNVTERVRCFVWILAYDRLLTNYHKSRMGLGHAMCNHCGNVVETSMHVMRDCSLVTPFWLQPVPMRERSTFFMEDLQQWIVTDISKGRRGNNGSAWCDIWATAC</sequence>
<organism evidence="2 3">
    <name type="scientific">Trifolium subterraneum</name>
    <name type="common">Subterranean clover</name>
    <dbReference type="NCBI Taxonomy" id="3900"/>
    <lineage>
        <taxon>Eukaryota</taxon>
        <taxon>Viridiplantae</taxon>
        <taxon>Streptophyta</taxon>
        <taxon>Embryophyta</taxon>
        <taxon>Tracheophyta</taxon>
        <taxon>Spermatophyta</taxon>
        <taxon>Magnoliopsida</taxon>
        <taxon>eudicotyledons</taxon>
        <taxon>Gunneridae</taxon>
        <taxon>Pentapetalae</taxon>
        <taxon>rosids</taxon>
        <taxon>fabids</taxon>
        <taxon>Fabales</taxon>
        <taxon>Fabaceae</taxon>
        <taxon>Papilionoideae</taxon>
        <taxon>50 kb inversion clade</taxon>
        <taxon>NPAAA clade</taxon>
        <taxon>Hologalegina</taxon>
        <taxon>IRL clade</taxon>
        <taxon>Trifolieae</taxon>
        <taxon>Trifolium</taxon>
    </lineage>
</organism>
<reference evidence="3" key="1">
    <citation type="journal article" date="2017" name="Front. Plant Sci.">
        <title>Climate Clever Clovers: New Paradigm to Reduce the Environmental Footprint of Ruminants by Breeding Low Methanogenic Forages Utilizing Haplotype Variation.</title>
        <authorList>
            <person name="Kaur P."/>
            <person name="Appels R."/>
            <person name="Bayer P.E."/>
            <person name="Keeble-Gagnere G."/>
            <person name="Wang J."/>
            <person name="Hirakawa H."/>
            <person name="Shirasawa K."/>
            <person name="Vercoe P."/>
            <person name="Stefanova K."/>
            <person name="Durmic Z."/>
            <person name="Nichols P."/>
            <person name="Revell C."/>
            <person name="Isobe S.N."/>
            <person name="Edwards D."/>
            <person name="Erskine W."/>
        </authorList>
    </citation>
    <scope>NUCLEOTIDE SEQUENCE [LARGE SCALE GENOMIC DNA]</scope>
    <source>
        <strain evidence="3">cv. Daliak</strain>
    </source>
</reference>
<evidence type="ECO:0000313" key="3">
    <source>
        <dbReference type="Proteomes" id="UP000242715"/>
    </source>
</evidence>
<keyword evidence="3" id="KW-1185">Reference proteome</keyword>
<evidence type="ECO:0000259" key="1">
    <source>
        <dbReference type="Pfam" id="PF13966"/>
    </source>
</evidence>
<feature type="domain" description="Reverse transcriptase zinc-binding" evidence="1">
    <location>
        <begin position="49"/>
        <end position="134"/>
    </location>
</feature>
<dbReference type="Proteomes" id="UP000242715">
    <property type="component" value="Unassembled WGS sequence"/>
</dbReference>